<evidence type="ECO:0000313" key="2">
    <source>
        <dbReference type="Proteomes" id="UP000798662"/>
    </source>
</evidence>
<evidence type="ECO:0000313" key="1">
    <source>
        <dbReference type="EMBL" id="KAK1860187.1"/>
    </source>
</evidence>
<reference evidence="1" key="1">
    <citation type="submission" date="2019-11" db="EMBL/GenBank/DDBJ databases">
        <title>Nori genome reveals adaptations in red seaweeds to the harsh intertidal environment.</title>
        <authorList>
            <person name="Wang D."/>
            <person name="Mao Y."/>
        </authorList>
    </citation>
    <scope>NUCLEOTIDE SEQUENCE</scope>
    <source>
        <tissue evidence="1">Gametophyte</tissue>
    </source>
</reference>
<accession>A0ACC3BRP8</accession>
<dbReference type="EMBL" id="CM020618">
    <property type="protein sequence ID" value="KAK1860187.1"/>
    <property type="molecule type" value="Genomic_DNA"/>
</dbReference>
<dbReference type="Proteomes" id="UP000798662">
    <property type="component" value="Chromosome 1"/>
</dbReference>
<organism evidence="1 2">
    <name type="scientific">Pyropia yezoensis</name>
    <name type="common">Susabi-nori</name>
    <name type="synonym">Porphyra yezoensis</name>
    <dbReference type="NCBI Taxonomy" id="2788"/>
    <lineage>
        <taxon>Eukaryota</taxon>
        <taxon>Rhodophyta</taxon>
        <taxon>Bangiophyceae</taxon>
        <taxon>Bangiales</taxon>
        <taxon>Bangiaceae</taxon>
        <taxon>Pyropia</taxon>
    </lineage>
</organism>
<name>A0ACC3BRP8_PYRYE</name>
<protein>
    <submittedName>
        <fullName evidence="1">Uncharacterized protein</fullName>
    </submittedName>
</protein>
<sequence>MAAFVDPYRRLPKPRVLSSNRLSLNPLDARPLLAAGENVSLTLEDGGAGVLSVGGTAHPLQLHPESSPLFFDCYRRVGNTCVKVGDVSSKLLLSKNGPVTNDLVTRMRNSSVKPTPIVMMEDRPGMPPTRKLNKRASAGSASALRSKAGPTKRRSSPSTSRPPSAPASPAGLPLGGGGAAGGAHNDLRRRMIQLLALGTMKGNVLADRLGLSVPDLNAFIRDVEVAKYCGAGYELHPSMWREVLIDWQGYTAKEAATAVANKQTAMARGGGVVAGVDPHGGGGGPAGGAATANGRLDMDRHVVQPLTKAELDAELSKTPPRPSSGRVRGGGAAGASSDDEPPIRNDEEDASARSTFWSLFRLYVTLAAKLTEIRDAADVLGKRFRRSAPNSDERAALEKRIRAMVDTKSEARQQMADRYYATHTELVRLRDRIHAYADAAGSTHGRDG</sequence>
<proteinExistence type="predicted"/>
<keyword evidence="2" id="KW-1185">Reference proteome</keyword>
<comment type="caution">
    <text evidence="1">The sequence shown here is derived from an EMBL/GenBank/DDBJ whole genome shotgun (WGS) entry which is preliminary data.</text>
</comment>
<gene>
    <name evidence="1" type="ORF">I4F81_002776</name>
</gene>